<dbReference type="GO" id="GO:0016020">
    <property type="term" value="C:membrane"/>
    <property type="evidence" value="ECO:0007669"/>
    <property type="project" value="GOC"/>
</dbReference>
<dbReference type="Proteomes" id="UP000182124">
    <property type="component" value="Unassembled WGS sequence"/>
</dbReference>
<keyword evidence="1" id="KW-0812">Transmembrane</keyword>
<dbReference type="Pfam" id="PF06127">
    <property type="entry name" value="Mpo1-like"/>
    <property type="match status" value="1"/>
</dbReference>
<evidence type="ECO:0000313" key="3">
    <source>
        <dbReference type="Proteomes" id="UP000182124"/>
    </source>
</evidence>
<accession>A0A1G4VEQ4</accession>
<gene>
    <name evidence="2" type="ORF">SAMN02927925_00740</name>
</gene>
<feature type="transmembrane region" description="Helical" evidence="1">
    <location>
        <begin position="57"/>
        <end position="73"/>
    </location>
</feature>
<dbReference type="GO" id="GO:0046521">
    <property type="term" value="P:sphingoid catabolic process"/>
    <property type="evidence" value="ECO:0007669"/>
    <property type="project" value="TreeGrafter"/>
</dbReference>
<evidence type="ECO:0000313" key="2">
    <source>
        <dbReference type="EMBL" id="SCX05048.1"/>
    </source>
</evidence>
<evidence type="ECO:0000256" key="1">
    <source>
        <dbReference type="SAM" id="Phobius"/>
    </source>
</evidence>
<protein>
    <submittedName>
        <fullName evidence="2">Uncharacterized membrane protein YGL010W</fullName>
    </submittedName>
</protein>
<feature type="transmembrane region" description="Helical" evidence="1">
    <location>
        <begin position="80"/>
        <end position="98"/>
    </location>
</feature>
<dbReference type="PANTHER" id="PTHR28026">
    <property type="entry name" value="DUF962 DOMAIN PROTEIN (AFU_ORTHOLOGUE AFUA_8G05310)"/>
    <property type="match status" value="1"/>
</dbReference>
<dbReference type="RefSeq" id="WP_023576339.1">
    <property type="nucleotide sequence ID" value="NZ_CBCSBQ010000014.1"/>
</dbReference>
<dbReference type="STRING" id="329186.SAMN02927925_00740"/>
<proteinExistence type="predicted"/>
<dbReference type="EMBL" id="FMTY01000002">
    <property type="protein sequence ID" value="SCX05048.1"/>
    <property type="molecule type" value="Genomic_DNA"/>
</dbReference>
<keyword evidence="1" id="KW-0472">Membrane</keyword>
<dbReference type="AlphaFoldDB" id="A0A1G4VEQ4"/>
<name>A0A1G4VEQ4_9FLAO</name>
<dbReference type="InterPro" id="IPR009305">
    <property type="entry name" value="Mpo1-like"/>
</dbReference>
<reference evidence="2 3" key="1">
    <citation type="submission" date="2016-10" db="EMBL/GenBank/DDBJ databases">
        <authorList>
            <person name="de Groot N.N."/>
        </authorList>
    </citation>
    <scope>NUCLEOTIDE SEQUENCE [LARGE SCALE GENOMIC DNA]</scope>
    <source>
        <strain evidence="2 3">CGMCC 1.3801</strain>
    </source>
</reference>
<keyword evidence="1" id="KW-1133">Transmembrane helix</keyword>
<feature type="transmembrane region" description="Helical" evidence="1">
    <location>
        <begin position="23"/>
        <end position="45"/>
    </location>
</feature>
<dbReference type="PANTHER" id="PTHR28026:SF9">
    <property type="entry name" value="2-HYDROXY-PALMITIC ACID DIOXYGENASE MPO1"/>
    <property type="match status" value="1"/>
</dbReference>
<organism evidence="2 3">
    <name type="scientific">Flavobacterium saliperosum</name>
    <dbReference type="NCBI Taxonomy" id="329186"/>
    <lineage>
        <taxon>Bacteria</taxon>
        <taxon>Pseudomonadati</taxon>
        <taxon>Bacteroidota</taxon>
        <taxon>Flavobacteriia</taxon>
        <taxon>Flavobacteriales</taxon>
        <taxon>Flavobacteriaceae</taxon>
        <taxon>Flavobacterium</taxon>
    </lineage>
</organism>
<sequence>MKTLQQWFDEYEVSHQHPTNKMIHFICVPAIYFSIIGLLMCIPTDFIERISPLQEPLIDNWAVVAMFFVLFFYSRLSLMMAIKISLFSAVCITINYVLSFQVSLWKFSLVIFILAWTGQFYGHRLEGKKPSFLKDIQFLLIGPAWVIETMFSSKNHE</sequence>
<dbReference type="eggNOG" id="COG4539">
    <property type="taxonomic scope" value="Bacteria"/>
</dbReference>